<evidence type="ECO:0000313" key="6">
    <source>
        <dbReference type="Proteomes" id="UP000799118"/>
    </source>
</evidence>
<dbReference type="PANTHER" id="PTHR33365">
    <property type="entry name" value="YALI0B05434P"/>
    <property type="match status" value="1"/>
</dbReference>
<comment type="pathway">
    <text evidence="1">Mycotoxin biosynthesis.</text>
</comment>
<keyword evidence="4" id="KW-1133">Transmembrane helix</keyword>
<organism evidence="5 6">
    <name type="scientific">Gymnopus androsaceus JB14</name>
    <dbReference type="NCBI Taxonomy" id="1447944"/>
    <lineage>
        <taxon>Eukaryota</taxon>
        <taxon>Fungi</taxon>
        <taxon>Dikarya</taxon>
        <taxon>Basidiomycota</taxon>
        <taxon>Agaricomycotina</taxon>
        <taxon>Agaricomycetes</taxon>
        <taxon>Agaricomycetidae</taxon>
        <taxon>Agaricales</taxon>
        <taxon>Marasmiineae</taxon>
        <taxon>Omphalotaceae</taxon>
        <taxon>Gymnopus</taxon>
    </lineage>
</organism>
<dbReference type="EMBL" id="ML769913">
    <property type="protein sequence ID" value="KAE9386090.1"/>
    <property type="molecule type" value="Genomic_DNA"/>
</dbReference>
<dbReference type="Pfam" id="PF11807">
    <property type="entry name" value="UstYa"/>
    <property type="match status" value="1"/>
</dbReference>
<protein>
    <submittedName>
        <fullName evidence="5">Uncharacterized protein</fullName>
    </submittedName>
</protein>
<dbReference type="Proteomes" id="UP000799118">
    <property type="component" value="Unassembled WGS sequence"/>
</dbReference>
<comment type="similarity">
    <text evidence="3">Belongs to the ustYa family.</text>
</comment>
<accession>A0A6A4GL45</accession>
<keyword evidence="2" id="KW-0560">Oxidoreductase</keyword>
<proteinExistence type="inferred from homology"/>
<dbReference type="GO" id="GO:0043386">
    <property type="term" value="P:mycotoxin biosynthetic process"/>
    <property type="evidence" value="ECO:0007669"/>
    <property type="project" value="InterPro"/>
</dbReference>
<dbReference type="GO" id="GO:0016491">
    <property type="term" value="F:oxidoreductase activity"/>
    <property type="evidence" value="ECO:0007669"/>
    <property type="project" value="UniProtKB-KW"/>
</dbReference>
<evidence type="ECO:0000256" key="2">
    <source>
        <dbReference type="ARBA" id="ARBA00023002"/>
    </source>
</evidence>
<feature type="transmembrane region" description="Helical" evidence="4">
    <location>
        <begin position="12"/>
        <end position="29"/>
    </location>
</feature>
<reference evidence="5" key="1">
    <citation type="journal article" date="2019" name="Environ. Microbiol.">
        <title>Fungal ecological strategies reflected in gene transcription - a case study of two litter decomposers.</title>
        <authorList>
            <person name="Barbi F."/>
            <person name="Kohler A."/>
            <person name="Barry K."/>
            <person name="Baskaran P."/>
            <person name="Daum C."/>
            <person name="Fauchery L."/>
            <person name="Ihrmark K."/>
            <person name="Kuo A."/>
            <person name="LaButti K."/>
            <person name="Lipzen A."/>
            <person name="Morin E."/>
            <person name="Grigoriev I.V."/>
            <person name="Henrissat B."/>
            <person name="Lindahl B."/>
            <person name="Martin F."/>
        </authorList>
    </citation>
    <scope>NUCLEOTIDE SEQUENCE</scope>
    <source>
        <strain evidence="5">JB14</strain>
    </source>
</reference>
<dbReference type="AlphaFoldDB" id="A0A6A4GL45"/>
<sequence>MIIAPSSKCQWALGSILGLILAVLTIFSWKTPWTTKIPRNLLTFSVNFGDPVVHWVGDTVHYQLERTEESDEEWERLIPSGGHLVHVQADDSVSPETYTVTLFHQLECLDVLRKEYICRTERQPCSETDALARHCLNYLRQSILCNLDAGLESTRNVQGLVTRGYDTVCRDWTKLYDEAERNNKAYLEHSGLT</sequence>
<dbReference type="InterPro" id="IPR021765">
    <property type="entry name" value="UstYa-like"/>
</dbReference>
<gene>
    <name evidence="5" type="ORF">BT96DRAFT_868126</name>
</gene>
<keyword evidence="4" id="KW-0472">Membrane</keyword>
<keyword evidence="4" id="KW-0812">Transmembrane</keyword>
<evidence type="ECO:0000256" key="4">
    <source>
        <dbReference type="SAM" id="Phobius"/>
    </source>
</evidence>
<evidence type="ECO:0000313" key="5">
    <source>
        <dbReference type="EMBL" id="KAE9386090.1"/>
    </source>
</evidence>
<name>A0A6A4GL45_9AGAR</name>
<evidence type="ECO:0000256" key="1">
    <source>
        <dbReference type="ARBA" id="ARBA00004685"/>
    </source>
</evidence>
<dbReference type="PANTHER" id="PTHR33365:SF11">
    <property type="entry name" value="TAT PATHWAY SIGNAL SEQUENCE"/>
    <property type="match status" value="1"/>
</dbReference>
<dbReference type="OrthoDB" id="3687641at2759"/>
<keyword evidence="6" id="KW-1185">Reference proteome</keyword>
<evidence type="ECO:0000256" key="3">
    <source>
        <dbReference type="ARBA" id="ARBA00035112"/>
    </source>
</evidence>